<dbReference type="Pfam" id="PF11887">
    <property type="entry name" value="Mce4_CUP1"/>
    <property type="match status" value="1"/>
</dbReference>
<evidence type="ECO:0000259" key="3">
    <source>
        <dbReference type="Pfam" id="PF02470"/>
    </source>
</evidence>
<accession>A0A5Q6RW10</accession>
<evidence type="ECO:0000256" key="1">
    <source>
        <dbReference type="SAM" id="MobiDB-lite"/>
    </source>
</evidence>
<feature type="domain" description="Mammalian cell entry C-terminal" evidence="4">
    <location>
        <begin position="140"/>
        <end position="320"/>
    </location>
</feature>
<dbReference type="Pfam" id="PF02470">
    <property type="entry name" value="MlaD"/>
    <property type="match status" value="1"/>
</dbReference>
<organism evidence="5 6">
    <name type="scientific">Mumia zhuanghuii</name>
    <dbReference type="NCBI Taxonomy" id="2585211"/>
    <lineage>
        <taxon>Bacteria</taxon>
        <taxon>Bacillati</taxon>
        <taxon>Actinomycetota</taxon>
        <taxon>Actinomycetes</taxon>
        <taxon>Propionibacteriales</taxon>
        <taxon>Nocardioidaceae</taxon>
        <taxon>Mumia</taxon>
    </lineage>
</organism>
<evidence type="ECO:0000313" key="6">
    <source>
        <dbReference type="Proteomes" id="UP000307768"/>
    </source>
</evidence>
<keyword evidence="2" id="KW-0812">Transmembrane</keyword>
<comment type="caution">
    <text evidence="5">The sequence shown here is derived from an EMBL/GenBank/DDBJ whole genome shotgun (WGS) entry which is preliminary data.</text>
</comment>
<evidence type="ECO:0000313" key="5">
    <source>
        <dbReference type="EMBL" id="KAA1422241.1"/>
    </source>
</evidence>
<dbReference type="NCBIfam" id="TIGR00996">
    <property type="entry name" value="Mtu_fam_mce"/>
    <property type="match status" value="1"/>
</dbReference>
<protein>
    <submittedName>
        <fullName evidence="5">MCE family protein</fullName>
    </submittedName>
</protein>
<keyword evidence="2" id="KW-1133">Transmembrane helix</keyword>
<name>A0A5Q6RW10_9ACTN</name>
<dbReference type="Proteomes" id="UP000307768">
    <property type="component" value="Unassembled WGS sequence"/>
</dbReference>
<dbReference type="InterPro" id="IPR052336">
    <property type="entry name" value="MlaD_Phospholipid_Transporter"/>
</dbReference>
<dbReference type="EMBL" id="VDFQ02000004">
    <property type="protein sequence ID" value="KAA1422241.1"/>
    <property type="molecule type" value="Genomic_DNA"/>
</dbReference>
<feature type="region of interest" description="Disordered" evidence="1">
    <location>
        <begin position="1"/>
        <end position="24"/>
    </location>
</feature>
<feature type="transmembrane region" description="Helical" evidence="2">
    <location>
        <begin position="34"/>
        <end position="55"/>
    </location>
</feature>
<dbReference type="GO" id="GO:0005576">
    <property type="term" value="C:extracellular region"/>
    <property type="evidence" value="ECO:0007669"/>
    <property type="project" value="TreeGrafter"/>
</dbReference>
<sequence length="419" mass="44169">MARRLHLQPAEHPGSGGGTVSANVTRGPRVSRRLVEIVVVVGVLALIAALVVVLVPRSEKHTATVEFDRTVSLYEGSKVRILGVDVGTVESITPQGSSVRVRLSWDARYDVPEDVKAVIVSPSVVGDRFVQLTPAYSGGARLADGAHLDQTRSATPTELDETFEALDRVATALGPEGANKDGALSDLLETSADNLDGRGAEIRRSIAALAKVTTTVDGSKDELFSSMEKIERFVEALEKNDESVRSFNSSLASVSDVLSGERDDLQAALRELASALGMIQGYVDENRVSLRKNVDGLADVTKSLASQRKNLAALLEKGPTALANLATAYNPTTGTIDTRGTIKGKADGTFRTLTQPAYVSAYCGLASGQHPEYADACYALGDVITWLGQQADGTAKRSTAGDARADTGADDLATLMGVA</sequence>
<evidence type="ECO:0000259" key="4">
    <source>
        <dbReference type="Pfam" id="PF11887"/>
    </source>
</evidence>
<dbReference type="InterPro" id="IPR005693">
    <property type="entry name" value="Mce"/>
</dbReference>
<dbReference type="AlphaFoldDB" id="A0A5Q6RW10"/>
<proteinExistence type="predicted"/>
<keyword evidence="2" id="KW-0472">Membrane</keyword>
<dbReference type="PANTHER" id="PTHR33371:SF4">
    <property type="entry name" value="INTERMEMBRANE PHOSPHOLIPID TRANSPORT SYSTEM BINDING PROTEIN MLAD"/>
    <property type="match status" value="1"/>
</dbReference>
<dbReference type="InterPro" id="IPR024516">
    <property type="entry name" value="Mce_C"/>
</dbReference>
<feature type="domain" description="Mce/MlaD" evidence="3">
    <location>
        <begin position="61"/>
        <end position="134"/>
    </location>
</feature>
<evidence type="ECO:0000256" key="2">
    <source>
        <dbReference type="SAM" id="Phobius"/>
    </source>
</evidence>
<dbReference type="PANTHER" id="PTHR33371">
    <property type="entry name" value="INTERMEMBRANE PHOSPHOLIPID TRANSPORT SYSTEM BINDING PROTEIN MLAD-RELATED"/>
    <property type="match status" value="1"/>
</dbReference>
<dbReference type="OrthoDB" id="4516955at2"/>
<reference evidence="5 6" key="1">
    <citation type="submission" date="2019-09" db="EMBL/GenBank/DDBJ databases">
        <title>Mumia zhuanghuii sp. nov. isolated from the intestinal contents of plateau pika (Ochotona curzoniae) in the Qinghai-Tibet plateau of China.</title>
        <authorList>
            <person name="Tian Z."/>
        </authorList>
    </citation>
    <scope>NUCLEOTIDE SEQUENCE [LARGE SCALE GENOMIC DNA]</scope>
    <source>
        <strain evidence="6">350</strain>
    </source>
</reference>
<dbReference type="InterPro" id="IPR003399">
    <property type="entry name" value="Mce/MlaD"/>
</dbReference>
<gene>
    <name evidence="5" type="ORF">FE697_013840</name>
</gene>